<protein>
    <submittedName>
        <fullName evidence="1">Uncharacterized protein</fullName>
    </submittedName>
</protein>
<sequence length="120" mass="13486">MLAQAVRHHGSVRVAKHVRVREIDDDEGRRLLRIIRRGTGSVVTWRRAQMVLLSPQGMAVAENAEVAFTSADRVRDVIHEAEQRAVDRLRDDLSSGRCAERNRDRVALDAAELGLRLLVA</sequence>
<reference evidence="1 2" key="1">
    <citation type="submission" date="2023-02" db="EMBL/GenBank/DDBJ databases">
        <authorList>
            <person name="Maleckis M."/>
        </authorList>
    </citation>
    <scope>NUCLEOTIDE SEQUENCE [LARGE SCALE GENOMIC DNA]</scope>
    <source>
        <strain evidence="1 2">P8-A2</strain>
    </source>
</reference>
<gene>
    <name evidence="1" type="ORF">PU648_54495</name>
</gene>
<proteinExistence type="predicted"/>
<dbReference type="Proteomes" id="UP001257627">
    <property type="component" value="Unassembled WGS sequence"/>
</dbReference>
<keyword evidence="2" id="KW-1185">Reference proteome</keyword>
<comment type="caution">
    <text evidence="1">The sequence shown here is derived from an EMBL/GenBank/DDBJ whole genome shotgun (WGS) entry which is preliminary data.</text>
</comment>
<organism evidence="1 2">
    <name type="scientific">Streptomyces mirabilis</name>
    <dbReference type="NCBI Taxonomy" id="68239"/>
    <lineage>
        <taxon>Bacteria</taxon>
        <taxon>Bacillati</taxon>
        <taxon>Actinomycetota</taxon>
        <taxon>Actinomycetes</taxon>
        <taxon>Kitasatosporales</taxon>
        <taxon>Streptomycetaceae</taxon>
        <taxon>Streptomyces</taxon>
    </lineage>
</organism>
<evidence type="ECO:0000313" key="1">
    <source>
        <dbReference type="EMBL" id="MDU9001121.1"/>
    </source>
</evidence>
<dbReference type="EMBL" id="JARAKF010000002">
    <property type="protein sequence ID" value="MDU9001121.1"/>
    <property type="molecule type" value="Genomic_DNA"/>
</dbReference>
<evidence type="ECO:0000313" key="2">
    <source>
        <dbReference type="Proteomes" id="UP001257627"/>
    </source>
</evidence>
<accession>A0ABU3V4L7</accession>
<name>A0ABU3V4L7_9ACTN</name>